<feature type="region of interest" description="Disordered" evidence="1">
    <location>
        <begin position="1"/>
        <end position="21"/>
    </location>
</feature>
<protein>
    <submittedName>
        <fullName evidence="2">Uncharacterized protein</fullName>
    </submittedName>
</protein>
<sequence>MLVVAPGDKNHLVPEGTQPRYGAGGAGGDGVVVIPHLSQGSHQLDPVLHPAEVAGIASDDLVGHQAVQSRNSRHVVFQVVIAGQQNILHRQHLAAAVCVPQADNPVLQKHPHLQRLTPAEEGDLTGGAFRKAPGNVVVPV</sequence>
<dbReference type="AlphaFoldDB" id="A0A645FJ02"/>
<organism evidence="2">
    <name type="scientific">bioreactor metagenome</name>
    <dbReference type="NCBI Taxonomy" id="1076179"/>
    <lineage>
        <taxon>unclassified sequences</taxon>
        <taxon>metagenomes</taxon>
        <taxon>ecological metagenomes</taxon>
    </lineage>
</organism>
<evidence type="ECO:0000256" key="1">
    <source>
        <dbReference type="SAM" id="MobiDB-lite"/>
    </source>
</evidence>
<name>A0A645FJ02_9ZZZZ</name>
<comment type="caution">
    <text evidence="2">The sequence shown here is derived from an EMBL/GenBank/DDBJ whole genome shotgun (WGS) entry which is preliminary data.</text>
</comment>
<gene>
    <name evidence="2" type="ORF">SDC9_161705</name>
</gene>
<dbReference type="EMBL" id="VSSQ01060997">
    <property type="protein sequence ID" value="MPN14378.1"/>
    <property type="molecule type" value="Genomic_DNA"/>
</dbReference>
<proteinExistence type="predicted"/>
<evidence type="ECO:0000313" key="2">
    <source>
        <dbReference type="EMBL" id="MPN14378.1"/>
    </source>
</evidence>
<accession>A0A645FJ02</accession>
<reference evidence="2" key="1">
    <citation type="submission" date="2019-08" db="EMBL/GenBank/DDBJ databases">
        <authorList>
            <person name="Kucharzyk K."/>
            <person name="Murdoch R.W."/>
            <person name="Higgins S."/>
            <person name="Loffler F."/>
        </authorList>
    </citation>
    <scope>NUCLEOTIDE SEQUENCE</scope>
</reference>